<dbReference type="PROSITE" id="PS50943">
    <property type="entry name" value="HTH_CROC1"/>
    <property type="match status" value="1"/>
</dbReference>
<accession>A0ABT6W672</accession>
<dbReference type="RefSeq" id="WP_271323588.1">
    <property type="nucleotide sequence ID" value="NZ_JAAGKO020000048.1"/>
</dbReference>
<comment type="caution">
    <text evidence="2">The sequence shown here is derived from an EMBL/GenBank/DDBJ whole genome shotgun (WGS) entry which is preliminary data.</text>
</comment>
<dbReference type="SUPFAM" id="SSF47413">
    <property type="entry name" value="lambda repressor-like DNA-binding domains"/>
    <property type="match status" value="1"/>
</dbReference>
<proteinExistence type="predicted"/>
<evidence type="ECO:0000313" key="3">
    <source>
        <dbReference type="Proteomes" id="UP001156398"/>
    </source>
</evidence>
<feature type="domain" description="HTH cro/C1-type" evidence="1">
    <location>
        <begin position="162"/>
        <end position="204"/>
    </location>
</feature>
<evidence type="ECO:0000313" key="2">
    <source>
        <dbReference type="EMBL" id="MDI5966247.1"/>
    </source>
</evidence>
<dbReference type="Gene3D" id="1.10.260.40">
    <property type="entry name" value="lambda repressor-like DNA-binding domains"/>
    <property type="match status" value="2"/>
</dbReference>
<sequence>MSVSSGGEPCAGGPALRLRTLFDGVHPAGRGPWTARETAEATGVPACLVNRLCAGTATADDDQLAALARHFRVPENYLTSDGAEHRAWRRTARRLTLLFSDIYPAGRGPWTHEEVARASGVPVEDVRRMCAGAPTAGDTFAARLDQLCLRISPVTGRPYSNREVGAAVGKSGQYIGNLRAGVNEPGLPVATELAKFFDVSVSYFVNGPIALVAGHFRVAEVYLTADDDSPAVREIEDSLRTLIALRDERVQQVVGRVLDMRWPN</sequence>
<dbReference type="Proteomes" id="UP001156398">
    <property type="component" value="Unassembled WGS sequence"/>
</dbReference>
<gene>
    <name evidence="2" type="ORF">POF43_026550</name>
</gene>
<evidence type="ECO:0000259" key="1">
    <source>
        <dbReference type="PROSITE" id="PS50943"/>
    </source>
</evidence>
<protein>
    <submittedName>
        <fullName evidence="2">Helix-turn-helix transcriptional regulator</fullName>
    </submittedName>
</protein>
<keyword evidence="3" id="KW-1185">Reference proteome</keyword>
<dbReference type="EMBL" id="JAAGKO020000048">
    <property type="protein sequence ID" value="MDI5966247.1"/>
    <property type="molecule type" value="Genomic_DNA"/>
</dbReference>
<name>A0ABT6W672_9ACTN</name>
<dbReference type="SMART" id="SM00530">
    <property type="entry name" value="HTH_XRE"/>
    <property type="match status" value="2"/>
</dbReference>
<dbReference type="Pfam" id="PF01381">
    <property type="entry name" value="HTH_3"/>
    <property type="match status" value="1"/>
</dbReference>
<dbReference type="InterPro" id="IPR010982">
    <property type="entry name" value="Lambda_DNA-bd_dom_sf"/>
</dbReference>
<reference evidence="2 3" key="1">
    <citation type="submission" date="2023-05" db="EMBL/GenBank/DDBJ databases">
        <title>Streptantibioticus silvisoli sp. nov., acidotolerant actinomycetes 1 from pine litter.</title>
        <authorList>
            <person name="Swiecimska M."/>
            <person name="Golinska P."/>
            <person name="Sangal V."/>
            <person name="Wachnowicz B."/>
            <person name="Goodfellow M."/>
        </authorList>
    </citation>
    <scope>NUCLEOTIDE SEQUENCE [LARGE SCALE GENOMIC DNA]</scope>
    <source>
        <strain evidence="2 3">SL54</strain>
    </source>
</reference>
<organism evidence="2 3">
    <name type="scientific">Streptantibioticus silvisoli</name>
    <dbReference type="NCBI Taxonomy" id="2705255"/>
    <lineage>
        <taxon>Bacteria</taxon>
        <taxon>Bacillati</taxon>
        <taxon>Actinomycetota</taxon>
        <taxon>Actinomycetes</taxon>
        <taxon>Kitasatosporales</taxon>
        <taxon>Streptomycetaceae</taxon>
        <taxon>Streptantibioticus</taxon>
    </lineage>
</organism>
<dbReference type="CDD" id="cd00093">
    <property type="entry name" value="HTH_XRE"/>
    <property type="match status" value="2"/>
</dbReference>
<dbReference type="InterPro" id="IPR001387">
    <property type="entry name" value="Cro/C1-type_HTH"/>
</dbReference>